<protein>
    <recommendedName>
        <fullName evidence="4">Agmatine deiminase</fullName>
    </recommendedName>
</protein>
<gene>
    <name evidence="2" type="ORF">GAYE_SCF08G3119</name>
</gene>
<dbReference type="Pfam" id="PF04371">
    <property type="entry name" value="PAD_porph"/>
    <property type="match status" value="1"/>
</dbReference>
<name>A0AAV9ICW5_9RHOD</name>
<dbReference type="Proteomes" id="UP001300502">
    <property type="component" value="Unassembled WGS sequence"/>
</dbReference>
<evidence type="ECO:0000313" key="3">
    <source>
        <dbReference type="Proteomes" id="UP001300502"/>
    </source>
</evidence>
<dbReference type="AlphaFoldDB" id="A0AAV9ICW5"/>
<evidence type="ECO:0008006" key="4">
    <source>
        <dbReference type="Google" id="ProtNLM"/>
    </source>
</evidence>
<sequence>MQHGVQQNCFRNQPPRHKFVVTRKEDSNTSWNRNTNHFEPFNVSAKQFRSQALDPEILKDGYIFPAKWCSYKHRFISAQRAIADTAKSEFESVTVVASNLCGRKPARMRLQPPIRVIQIVRGAVFNFTAWGGPAEPACADYPLDTQFAENLLQVENVSQYHAGMVLEGGESLLKPNRKPSMSKEDIENRLKELLGIKKAVWFPNGVYGDDDTSGHVGNMFQFTQPGTVVLHYL</sequence>
<dbReference type="SUPFAM" id="SSF55909">
    <property type="entry name" value="Pentein"/>
    <property type="match status" value="1"/>
</dbReference>
<keyword evidence="1" id="KW-0378">Hydrolase</keyword>
<dbReference type="EMBL" id="JANCYU010000028">
    <property type="protein sequence ID" value="KAK4525213.1"/>
    <property type="molecule type" value="Genomic_DNA"/>
</dbReference>
<evidence type="ECO:0000256" key="1">
    <source>
        <dbReference type="ARBA" id="ARBA00022801"/>
    </source>
</evidence>
<comment type="caution">
    <text evidence="2">The sequence shown here is derived from an EMBL/GenBank/DDBJ whole genome shotgun (WGS) entry which is preliminary data.</text>
</comment>
<proteinExistence type="predicted"/>
<evidence type="ECO:0000313" key="2">
    <source>
        <dbReference type="EMBL" id="KAK4525213.1"/>
    </source>
</evidence>
<dbReference type="GO" id="GO:0004668">
    <property type="term" value="F:protein-arginine deiminase activity"/>
    <property type="evidence" value="ECO:0007669"/>
    <property type="project" value="InterPro"/>
</dbReference>
<dbReference type="PANTHER" id="PTHR31377:SF0">
    <property type="entry name" value="AGMATINE DEIMINASE-RELATED"/>
    <property type="match status" value="1"/>
</dbReference>
<dbReference type="Gene3D" id="3.75.10.10">
    <property type="entry name" value="L-arginine/glycine Amidinotransferase, Chain A"/>
    <property type="match status" value="1"/>
</dbReference>
<dbReference type="InterPro" id="IPR007466">
    <property type="entry name" value="Peptidyl-Arg-deiminase_porph"/>
</dbReference>
<dbReference type="GO" id="GO:0047632">
    <property type="term" value="F:agmatine deiminase activity"/>
    <property type="evidence" value="ECO:0007669"/>
    <property type="project" value="TreeGrafter"/>
</dbReference>
<dbReference type="GO" id="GO:0009446">
    <property type="term" value="P:putrescine biosynthetic process"/>
    <property type="evidence" value="ECO:0007669"/>
    <property type="project" value="InterPro"/>
</dbReference>
<reference evidence="2 3" key="1">
    <citation type="submission" date="2022-07" db="EMBL/GenBank/DDBJ databases">
        <title>Genome-wide signatures of adaptation to extreme environments.</title>
        <authorList>
            <person name="Cho C.H."/>
            <person name="Yoon H.S."/>
        </authorList>
    </citation>
    <scope>NUCLEOTIDE SEQUENCE [LARGE SCALE GENOMIC DNA]</scope>
    <source>
        <strain evidence="2 3">108.79 E11</strain>
    </source>
</reference>
<keyword evidence="3" id="KW-1185">Reference proteome</keyword>
<dbReference type="PANTHER" id="PTHR31377">
    <property type="entry name" value="AGMATINE DEIMINASE-RELATED"/>
    <property type="match status" value="1"/>
</dbReference>
<accession>A0AAV9ICW5</accession>
<organism evidence="2 3">
    <name type="scientific">Galdieria yellowstonensis</name>
    <dbReference type="NCBI Taxonomy" id="3028027"/>
    <lineage>
        <taxon>Eukaryota</taxon>
        <taxon>Rhodophyta</taxon>
        <taxon>Bangiophyceae</taxon>
        <taxon>Galdieriales</taxon>
        <taxon>Galdieriaceae</taxon>
        <taxon>Galdieria</taxon>
    </lineage>
</organism>